<organism evidence="4 5">
    <name type="scientific">Rhodocyclus tenuis</name>
    <name type="common">Rhodospirillum tenue</name>
    <dbReference type="NCBI Taxonomy" id="1066"/>
    <lineage>
        <taxon>Bacteria</taxon>
        <taxon>Pseudomonadati</taxon>
        <taxon>Pseudomonadota</taxon>
        <taxon>Betaproteobacteria</taxon>
        <taxon>Rhodocyclales</taxon>
        <taxon>Rhodocyclaceae</taxon>
        <taxon>Rhodocyclus</taxon>
    </lineage>
</organism>
<accession>A0A840G5M6</accession>
<dbReference type="Proteomes" id="UP000587070">
    <property type="component" value="Unassembled WGS sequence"/>
</dbReference>
<dbReference type="EMBL" id="JACIGE010000003">
    <property type="protein sequence ID" value="MBB4246661.1"/>
    <property type="molecule type" value="Genomic_DNA"/>
</dbReference>
<comment type="caution">
    <text evidence="4">The sequence shown here is derived from an EMBL/GenBank/DDBJ whole genome shotgun (WGS) entry which is preliminary data.</text>
</comment>
<dbReference type="GO" id="GO:0016787">
    <property type="term" value="F:hydrolase activity"/>
    <property type="evidence" value="ECO:0007669"/>
    <property type="project" value="UniProtKB-KW"/>
</dbReference>
<proteinExistence type="predicted"/>
<dbReference type="NCBIfam" id="TIGR03590">
    <property type="entry name" value="PseG"/>
    <property type="match status" value="1"/>
</dbReference>
<feature type="binding site" evidence="2">
    <location>
        <position position="173"/>
    </location>
    <ligand>
        <name>substrate</name>
    </ligand>
</feature>
<protein>
    <submittedName>
        <fullName evidence="4">UDP-2,4-diacetamido-2,4, 6-trideoxy-beta-L-altropyranose hydrolase</fullName>
    </submittedName>
</protein>
<dbReference type="Pfam" id="PF04101">
    <property type="entry name" value="Glyco_tran_28_C"/>
    <property type="match status" value="1"/>
</dbReference>
<keyword evidence="4" id="KW-0378">Hydrolase</keyword>
<dbReference type="SUPFAM" id="SSF53756">
    <property type="entry name" value="UDP-Glycosyltransferase/glycogen phosphorylase"/>
    <property type="match status" value="1"/>
</dbReference>
<dbReference type="RefSeq" id="WP_153115184.1">
    <property type="nucleotide sequence ID" value="NZ_JACIGE010000003.1"/>
</dbReference>
<feature type="active site" description="Proton acceptor" evidence="1">
    <location>
        <position position="17"/>
    </location>
</feature>
<reference evidence="4 5" key="1">
    <citation type="submission" date="2020-08" db="EMBL/GenBank/DDBJ databases">
        <title>Genome sequencing of Purple Non-Sulfur Bacteria from various extreme environments.</title>
        <authorList>
            <person name="Mayer M."/>
        </authorList>
    </citation>
    <scope>NUCLEOTIDE SEQUENCE [LARGE SCALE GENOMIC DNA]</scope>
    <source>
        <strain evidence="4 5">2761</strain>
    </source>
</reference>
<name>A0A840G5M6_RHOTE</name>
<dbReference type="PANTHER" id="PTHR21015">
    <property type="entry name" value="UDP-N-ACETYLGLUCOSAMINE--N-ACETYLMURAMYL-(PENTAPEPTIDE) PYROPHOSPHORYL-UNDECAPRENOL N-ACETYLGLUCOSAMINE TRANSFERASE 1"/>
    <property type="match status" value="1"/>
</dbReference>
<dbReference type="AlphaFoldDB" id="A0A840G5M6"/>
<dbReference type="OrthoDB" id="9788924at2"/>
<evidence type="ECO:0000256" key="1">
    <source>
        <dbReference type="PIRSR" id="PIRSR620023-1"/>
    </source>
</evidence>
<keyword evidence="5" id="KW-1185">Reference proteome</keyword>
<evidence type="ECO:0000313" key="5">
    <source>
        <dbReference type="Proteomes" id="UP000587070"/>
    </source>
</evidence>
<evidence type="ECO:0000259" key="3">
    <source>
        <dbReference type="Pfam" id="PF04101"/>
    </source>
</evidence>
<dbReference type="Gene3D" id="3.40.50.11190">
    <property type="match status" value="1"/>
</dbReference>
<dbReference type="InterPro" id="IPR020023">
    <property type="entry name" value="PseG"/>
</dbReference>
<feature type="domain" description="Glycosyl transferase family 28 C-terminal" evidence="3">
    <location>
        <begin position="258"/>
        <end position="326"/>
    </location>
</feature>
<dbReference type="GO" id="GO:0016758">
    <property type="term" value="F:hexosyltransferase activity"/>
    <property type="evidence" value="ECO:0007669"/>
    <property type="project" value="InterPro"/>
</dbReference>
<dbReference type="Gene3D" id="3.40.50.2000">
    <property type="entry name" value="Glycogen Phosphorylase B"/>
    <property type="match status" value="1"/>
</dbReference>
<gene>
    <name evidence="4" type="ORF">GGD90_001024</name>
</gene>
<sequence length="363" mass="38566">MDVVFRTDAALQIGTGHLMRCLTLADRLRRDGARCRFVCRAHPGHLLGLIAERGHAGIALPYDPAAADAGTPPPAHAAWLGATWQADARATTAALGDDRVDWLVADHYALDARWEAALRPRCRELMVIDDLADRPHDCDLLLDQNLGRSAADYAGRVPAACRVLAGPQHALLRPEFAALHERLPARRRPARLGHLLLNMGGVDPDNVTGEALAALRGCTLPDDCRITVVMGRNAPAIDAVRAQAAQLPWATDLRVNVPNMASLMADCDLAIGAAGSTSWERCCLGLPALLVVLADNQRPIADALQAAGAAQAIARETLAAELRAFLQRADLGAVLDRMREKAAAITDGRGTARVAGHLGGFAA</sequence>
<evidence type="ECO:0000256" key="2">
    <source>
        <dbReference type="PIRSR" id="PIRSR620023-2"/>
    </source>
</evidence>
<dbReference type="InterPro" id="IPR007235">
    <property type="entry name" value="Glyco_trans_28_C"/>
</dbReference>
<feature type="binding site" evidence="2">
    <location>
        <position position="280"/>
    </location>
    <ligand>
        <name>substrate</name>
    </ligand>
</feature>
<dbReference type="PANTHER" id="PTHR21015:SF28">
    <property type="entry name" value="SLL1722 PROTEIN"/>
    <property type="match status" value="1"/>
</dbReference>
<evidence type="ECO:0000313" key="4">
    <source>
        <dbReference type="EMBL" id="MBB4246661.1"/>
    </source>
</evidence>